<organism evidence="15 16">
    <name type="scientific">Candidula unifasciata</name>
    <dbReference type="NCBI Taxonomy" id="100452"/>
    <lineage>
        <taxon>Eukaryota</taxon>
        <taxon>Metazoa</taxon>
        <taxon>Spiralia</taxon>
        <taxon>Lophotrochozoa</taxon>
        <taxon>Mollusca</taxon>
        <taxon>Gastropoda</taxon>
        <taxon>Heterobranchia</taxon>
        <taxon>Euthyneura</taxon>
        <taxon>Panpulmonata</taxon>
        <taxon>Eupulmonata</taxon>
        <taxon>Stylommatophora</taxon>
        <taxon>Helicina</taxon>
        <taxon>Helicoidea</taxon>
        <taxon>Geomitridae</taxon>
        <taxon>Candidula</taxon>
    </lineage>
</organism>
<keyword evidence="6" id="KW-1133">Transmembrane helix</keyword>
<dbReference type="SMART" id="SM00327">
    <property type="entry name" value="VWA"/>
    <property type="match status" value="1"/>
</dbReference>
<keyword evidence="12" id="KW-0732">Signal</keyword>
<dbReference type="EMBL" id="CAJHNH020004779">
    <property type="protein sequence ID" value="CAG5131629.1"/>
    <property type="molecule type" value="Genomic_DNA"/>
</dbReference>
<dbReference type="InterPro" id="IPR018097">
    <property type="entry name" value="EGF_Ca-bd_CS"/>
</dbReference>
<dbReference type="GO" id="GO:0005509">
    <property type="term" value="F:calcium ion binding"/>
    <property type="evidence" value="ECO:0007669"/>
    <property type="project" value="InterPro"/>
</dbReference>
<dbReference type="InterPro" id="IPR050525">
    <property type="entry name" value="ECM_Assembly_Org"/>
</dbReference>
<dbReference type="FunFam" id="2.10.25.10:FF:000009">
    <property type="entry name" value="Low-density lipoprotein receptor isoform 1"/>
    <property type="match status" value="1"/>
</dbReference>
<dbReference type="InterPro" id="IPR000152">
    <property type="entry name" value="EGF-type_Asp/Asn_hydroxyl_site"/>
</dbReference>
<name>A0A8S3ZQ99_9EUPU</name>
<dbReference type="GO" id="GO:0016020">
    <property type="term" value="C:membrane"/>
    <property type="evidence" value="ECO:0007669"/>
    <property type="project" value="UniProtKB-SubCell"/>
</dbReference>
<keyword evidence="4" id="KW-0812">Transmembrane</keyword>
<feature type="signal peptide" evidence="12">
    <location>
        <begin position="1"/>
        <end position="19"/>
    </location>
</feature>
<dbReference type="PROSITE" id="PS50026">
    <property type="entry name" value="EGF_3"/>
    <property type="match status" value="1"/>
</dbReference>
<dbReference type="Gene3D" id="3.40.50.410">
    <property type="entry name" value="von Willebrand factor, type A domain"/>
    <property type="match status" value="2"/>
</dbReference>
<reference evidence="15" key="1">
    <citation type="submission" date="2021-04" db="EMBL/GenBank/DDBJ databases">
        <authorList>
            <consortium name="Molecular Ecology Group"/>
        </authorList>
    </citation>
    <scope>NUCLEOTIDE SEQUENCE</scope>
</reference>
<protein>
    <submittedName>
        <fullName evidence="15">Uncharacterized protein</fullName>
    </submittedName>
</protein>
<dbReference type="InterPro" id="IPR036465">
    <property type="entry name" value="vWFA_dom_sf"/>
</dbReference>
<proteinExistence type="predicted"/>
<dbReference type="PANTHER" id="PTHR24020:SF20">
    <property type="entry name" value="PH DOMAIN-CONTAINING PROTEIN"/>
    <property type="match status" value="1"/>
</dbReference>
<keyword evidence="10" id="KW-0325">Glycoprotein</keyword>
<dbReference type="CDD" id="cd00054">
    <property type="entry name" value="EGF_CA"/>
    <property type="match status" value="1"/>
</dbReference>
<dbReference type="PRINTS" id="PR00453">
    <property type="entry name" value="VWFADOMAIN"/>
</dbReference>
<feature type="non-terminal residue" evidence="15">
    <location>
        <position position="1"/>
    </location>
</feature>
<keyword evidence="7" id="KW-0472">Membrane</keyword>
<keyword evidence="9" id="KW-0675">Receptor</keyword>
<keyword evidence="2 11" id="KW-0245">EGF-like domain</keyword>
<keyword evidence="8 11" id="KW-1015">Disulfide bond</keyword>
<feature type="domain" description="EGF-like" evidence="13">
    <location>
        <begin position="306"/>
        <end position="338"/>
    </location>
</feature>
<dbReference type="PROSITE" id="PS01187">
    <property type="entry name" value="EGF_CA"/>
    <property type="match status" value="1"/>
</dbReference>
<dbReference type="CDD" id="cd01450">
    <property type="entry name" value="vWFA_subfamily_ECM"/>
    <property type="match status" value="2"/>
</dbReference>
<feature type="chain" id="PRO_5035828872" evidence="12">
    <location>
        <begin position="20"/>
        <end position="421"/>
    </location>
</feature>
<evidence type="ECO:0000256" key="5">
    <source>
        <dbReference type="ARBA" id="ARBA00022737"/>
    </source>
</evidence>
<dbReference type="PROSITE" id="PS50234">
    <property type="entry name" value="VWFA"/>
    <property type="match status" value="2"/>
</dbReference>
<dbReference type="Gene3D" id="2.10.25.10">
    <property type="entry name" value="Laminin"/>
    <property type="match status" value="1"/>
</dbReference>
<dbReference type="InterPro" id="IPR000742">
    <property type="entry name" value="EGF"/>
</dbReference>
<evidence type="ECO:0000259" key="14">
    <source>
        <dbReference type="PROSITE" id="PS50234"/>
    </source>
</evidence>
<dbReference type="InterPro" id="IPR002035">
    <property type="entry name" value="VWF_A"/>
</dbReference>
<evidence type="ECO:0000256" key="2">
    <source>
        <dbReference type="ARBA" id="ARBA00022536"/>
    </source>
</evidence>
<evidence type="ECO:0000256" key="1">
    <source>
        <dbReference type="ARBA" id="ARBA00004479"/>
    </source>
</evidence>
<evidence type="ECO:0000256" key="3">
    <source>
        <dbReference type="ARBA" id="ARBA00022583"/>
    </source>
</evidence>
<keyword evidence="3" id="KW-0254">Endocytosis</keyword>
<evidence type="ECO:0000256" key="4">
    <source>
        <dbReference type="ARBA" id="ARBA00022692"/>
    </source>
</evidence>
<evidence type="ECO:0000259" key="13">
    <source>
        <dbReference type="PROSITE" id="PS50026"/>
    </source>
</evidence>
<dbReference type="InterPro" id="IPR001881">
    <property type="entry name" value="EGF-like_Ca-bd_dom"/>
</dbReference>
<dbReference type="SUPFAM" id="SSF53300">
    <property type="entry name" value="vWA-like"/>
    <property type="match status" value="2"/>
</dbReference>
<evidence type="ECO:0000256" key="8">
    <source>
        <dbReference type="ARBA" id="ARBA00023157"/>
    </source>
</evidence>
<sequence>MRVFCLLLLTLSAVVETDAFIFGIIESIWNTATKIFGTVFDWTLTSFNKFVDTGFEVGGTALGVVVDPFGWFEPSIDDHGHNTGKVAKCPARADILFVIDTSGSMSKQEFNLAKNFASRLSEHFQMSDKDVLFAAITFSDRVQRVFDFKTYTNHDGLSLGLALFPFLGGGTKTYLALDYVIQQNLFSTSNGGREQASKVVVVLTDGSSDSLLKTKAAADRLNRLYQVVAVGIGSGLGIELQNIASGYRNVFTADSFASLVRIEQRVARRLCEIPEADGNIPATGEGSGTCATGFQKSPTNKASCVDINECKTKHSCQGTCVNTIGSYRCTCKAGFVIDPKDTGKCSSLRSCTSQVDVVFVIDASGSIGSENFKTQQTFLAKLTHHFIVGPKGTLFGGLLFSTNVTKLFDLNKYTSRTDITT</sequence>
<evidence type="ECO:0000313" key="16">
    <source>
        <dbReference type="Proteomes" id="UP000678393"/>
    </source>
</evidence>
<evidence type="ECO:0000256" key="6">
    <source>
        <dbReference type="ARBA" id="ARBA00022989"/>
    </source>
</evidence>
<comment type="caution">
    <text evidence="15">The sequence shown here is derived from an EMBL/GenBank/DDBJ whole genome shotgun (WGS) entry which is preliminary data.</text>
</comment>
<feature type="disulfide bond" evidence="11">
    <location>
        <begin position="310"/>
        <end position="320"/>
    </location>
</feature>
<keyword evidence="16" id="KW-1185">Reference proteome</keyword>
<dbReference type="InterPro" id="IPR049883">
    <property type="entry name" value="NOTCH1_EGF-like"/>
</dbReference>
<evidence type="ECO:0000313" key="15">
    <source>
        <dbReference type="EMBL" id="CAG5131629.1"/>
    </source>
</evidence>
<dbReference type="Pfam" id="PF07645">
    <property type="entry name" value="EGF_CA"/>
    <property type="match status" value="1"/>
</dbReference>
<dbReference type="PANTHER" id="PTHR24020">
    <property type="entry name" value="COLLAGEN ALPHA"/>
    <property type="match status" value="1"/>
</dbReference>
<dbReference type="AlphaFoldDB" id="A0A8S3ZQ99"/>
<comment type="subcellular location">
    <subcellularLocation>
        <location evidence="1">Membrane</location>
        <topology evidence="1">Single-pass type I membrane protein</topology>
    </subcellularLocation>
</comment>
<dbReference type="SMART" id="SM00179">
    <property type="entry name" value="EGF_CA"/>
    <property type="match status" value="1"/>
</dbReference>
<gene>
    <name evidence="15" type="ORF">CUNI_LOCUS17187</name>
</gene>
<evidence type="ECO:0000256" key="9">
    <source>
        <dbReference type="ARBA" id="ARBA00023170"/>
    </source>
</evidence>
<evidence type="ECO:0000256" key="11">
    <source>
        <dbReference type="PROSITE-ProRule" id="PRU00076"/>
    </source>
</evidence>
<keyword evidence="5" id="KW-0677">Repeat</keyword>
<comment type="caution">
    <text evidence="11">Lacks conserved residue(s) required for the propagation of feature annotation.</text>
</comment>
<dbReference type="Proteomes" id="UP000678393">
    <property type="component" value="Unassembled WGS sequence"/>
</dbReference>
<accession>A0A8S3ZQ99</accession>
<dbReference type="OrthoDB" id="6132182at2759"/>
<dbReference type="GO" id="GO:0006897">
    <property type="term" value="P:endocytosis"/>
    <property type="evidence" value="ECO:0007669"/>
    <property type="project" value="UniProtKB-KW"/>
</dbReference>
<dbReference type="Pfam" id="PF00092">
    <property type="entry name" value="VWA"/>
    <property type="match status" value="2"/>
</dbReference>
<dbReference type="SMART" id="SM00181">
    <property type="entry name" value="EGF"/>
    <property type="match status" value="1"/>
</dbReference>
<dbReference type="PROSITE" id="PS00010">
    <property type="entry name" value="ASX_HYDROXYL"/>
    <property type="match status" value="1"/>
</dbReference>
<evidence type="ECO:0000256" key="10">
    <source>
        <dbReference type="ARBA" id="ARBA00023180"/>
    </source>
</evidence>
<evidence type="ECO:0000256" key="7">
    <source>
        <dbReference type="ARBA" id="ARBA00023136"/>
    </source>
</evidence>
<feature type="domain" description="VWFA" evidence="14">
    <location>
        <begin position="356"/>
        <end position="421"/>
    </location>
</feature>
<feature type="domain" description="VWFA" evidence="14">
    <location>
        <begin position="94"/>
        <end position="270"/>
    </location>
</feature>
<evidence type="ECO:0000256" key="12">
    <source>
        <dbReference type="SAM" id="SignalP"/>
    </source>
</evidence>